<sequence length="56" mass="6594">MLQPTYDSAVQAIRRVREHSRSCCDLKAREYLIRVERHMIMLLVDVAHQDVSGMQH</sequence>
<keyword evidence="2" id="KW-1185">Reference proteome</keyword>
<organism evidence="1 2">
    <name type="scientific">Azospirillum picis</name>
    <dbReference type="NCBI Taxonomy" id="488438"/>
    <lineage>
        <taxon>Bacteria</taxon>
        <taxon>Pseudomonadati</taxon>
        <taxon>Pseudomonadota</taxon>
        <taxon>Alphaproteobacteria</taxon>
        <taxon>Rhodospirillales</taxon>
        <taxon>Azospirillaceae</taxon>
        <taxon>Azospirillum</taxon>
    </lineage>
</organism>
<dbReference type="Proteomes" id="UP001244552">
    <property type="component" value="Unassembled WGS sequence"/>
</dbReference>
<name>A0ABU0MDV2_9PROT</name>
<evidence type="ECO:0000313" key="2">
    <source>
        <dbReference type="Proteomes" id="UP001244552"/>
    </source>
</evidence>
<gene>
    <name evidence="1" type="ORF">QO018_000434</name>
</gene>
<dbReference type="RefSeq" id="WP_209977591.1">
    <property type="nucleotide sequence ID" value="NZ_JAGINO010000001.1"/>
</dbReference>
<dbReference type="EMBL" id="JAUSVU010000001">
    <property type="protein sequence ID" value="MDQ0531602.1"/>
    <property type="molecule type" value="Genomic_DNA"/>
</dbReference>
<protein>
    <submittedName>
        <fullName evidence="1">Uncharacterized protein</fullName>
    </submittedName>
</protein>
<comment type="caution">
    <text evidence="1">The sequence shown here is derived from an EMBL/GenBank/DDBJ whole genome shotgun (WGS) entry which is preliminary data.</text>
</comment>
<proteinExistence type="predicted"/>
<evidence type="ECO:0000313" key="1">
    <source>
        <dbReference type="EMBL" id="MDQ0531602.1"/>
    </source>
</evidence>
<reference evidence="1 2" key="1">
    <citation type="submission" date="2023-07" db="EMBL/GenBank/DDBJ databases">
        <title>Genomic Encyclopedia of Type Strains, Phase IV (KMG-IV): sequencing the most valuable type-strain genomes for metagenomic binning, comparative biology and taxonomic classification.</title>
        <authorList>
            <person name="Goeker M."/>
        </authorList>
    </citation>
    <scope>NUCLEOTIDE SEQUENCE [LARGE SCALE GENOMIC DNA]</scope>
    <source>
        <strain evidence="1 2">DSM 19922</strain>
    </source>
</reference>
<accession>A0ABU0MDV2</accession>